<dbReference type="PROSITE" id="PS51257">
    <property type="entry name" value="PROKAR_LIPOPROTEIN"/>
    <property type="match status" value="1"/>
</dbReference>
<evidence type="ECO:0000313" key="4">
    <source>
        <dbReference type="Proteomes" id="UP000321907"/>
    </source>
</evidence>
<evidence type="ECO:0000256" key="1">
    <source>
        <dbReference type="SAM" id="MobiDB-lite"/>
    </source>
</evidence>
<feature type="region of interest" description="Disordered" evidence="1">
    <location>
        <begin position="183"/>
        <end position="218"/>
    </location>
</feature>
<dbReference type="Pfam" id="PF14240">
    <property type="entry name" value="YHYH"/>
    <property type="match status" value="1"/>
</dbReference>
<keyword evidence="4" id="KW-1185">Reference proteome</keyword>
<dbReference type="OrthoDB" id="9796530at2"/>
<dbReference type="AlphaFoldDB" id="A0A5C7FTX1"/>
<name>A0A5C7FTX1_9BACT</name>
<feature type="domain" description="YHYH" evidence="2">
    <location>
        <begin position="220"/>
        <end position="294"/>
    </location>
</feature>
<proteinExistence type="predicted"/>
<sequence>MKYLVCASFGSLFLLLQSCNNQTARISDPDEVVVEVNPSHFLTNGGDFTIETVACTLSDGTKTKCYKITTRGLATDHAMGPWCPETISDGPDKSGKWIKDGELVDADGDFLKNLATIYDDPTWIMYDENGNIKRSETKEDCMKLAGATLLDEFTNHCIECLPSYISEMSKTYLLPVKPVRLVEPTTLGGGGPPPGGERPSGPPPSGPPPGGRGGGPASRGIAFNGVVFDAPAPLSLILSGYTIAPFDDAGGHINMDAGYHYHAATGATKEIEQPDGHAPMIGYAMDGFGLYARLNTAGEEPTDLDDCRGHYDDVRGYHYHVDAAGKNNFIGCFSGATVR</sequence>
<feature type="compositionally biased region" description="Pro residues" evidence="1">
    <location>
        <begin position="191"/>
        <end position="210"/>
    </location>
</feature>
<dbReference type="InterPro" id="IPR025924">
    <property type="entry name" value="YHYH_dom"/>
</dbReference>
<organism evidence="3 4">
    <name type="scientific">Neolewinella aurantiaca</name>
    <dbReference type="NCBI Taxonomy" id="2602767"/>
    <lineage>
        <taxon>Bacteria</taxon>
        <taxon>Pseudomonadati</taxon>
        <taxon>Bacteroidota</taxon>
        <taxon>Saprospiria</taxon>
        <taxon>Saprospirales</taxon>
        <taxon>Lewinellaceae</taxon>
        <taxon>Neolewinella</taxon>
    </lineage>
</organism>
<dbReference type="EMBL" id="VOXD01000012">
    <property type="protein sequence ID" value="TXF89720.1"/>
    <property type="molecule type" value="Genomic_DNA"/>
</dbReference>
<dbReference type="Proteomes" id="UP000321907">
    <property type="component" value="Unassembled WGS sequence"/>
</dbReference>
<accession>A0A5C7FTX1</accession>
<dbReference type="RefSeq" id="WP_147930550.1">
    <property type="nucleotide sequence ID" value="NZ_VOXD01000012.1"/>
</dbReference>
<comment type="caution">
    <text evidence="3">The sequence shown here is derived from an EMBL/GenBank/DDBJ whole genome shotgun (WGS) entry which is preliminary data.</text>
</comment>
<gene>
    <name evidence="3" type="ORF">FUA23_09740</name>
</gene>
<evidence type="ECO:0000259" key="2">
    <source>
        <dbReference type="Pfam" id="PF14240"/>
    </source>
</evidence>
<evidence type="ECO:0000313" key="3">
    <source>
        <dbReference type="EMBL" id="TXF89720.1"/>
    </source>
</evidence>
<reference evidence="3 4" key="1">
    <citation type="submission" date="2019-08" db="EMBL/GenBank/DDBJ databases">
        <title>Lewinella sp. strain SSH13 Genome sequencing and assembly.</title>
        <authorList>
            <person name="Kim I."/>
        </authorList>
    </citation>
    <scope>NUCLEOTIDE SEQUENCE [LARGE SCALE GENOMIC DNA]</scope>
    <source>
        <strain evidence="3 4">SSH13</strain>
    </source>
</reference>
<protein>
    <submittedName>
        <fullName evidence="3">YHYH protein</fullName>
    </submittedName>
</protein>